<gene>
    <name evidence="1" type="ORF">ANCCAN_04809</name>
</gene>
<name>A0A368GXL2_ANCCA</name>
<evidence type="ECO:0000313" key="1">
    <source>
        <dbReference type="EMBL" id="RCN49064.1"/>
    </source>
</evidence>
<dbReference type="EMBL" id="JOJR01000038">
    <property type="protein sequence ID" value="RCN49064.1"/>
    <property type="molecule type" value="Genomic_DNA"/>
</dbReference>
<dbReference type="AlphaFoldDB" id="A0A368GXL2"/>
<evidence type="ECO:0000313" key="2">
    <source>
        <dbReference type="Proteomes" id="UP000252519"/>
    </source>
</evidence>
<proteinExistence type="predicted"/>
<protein>
    <submittedName>
        <fullName evidence="1">Uncharacterized protein</fullName>
    </submittedName>
</protein>
<organism evidence="1 2">
    <name type="scientific">Ancylostoma caninum</name>
    <name type="common">Dog hookworm</name>
    <dbReference type="NCBI Taxonomy" id="29170"/>
    <lineage>
        <taxon>Eukaryota</taxon>
        <taxon>Metazoa</taxon>
        <taxon>Ecdysozoa</taxon>
        <taxon>Nematoda</taxon>
        <taxon>Chromadorea</taxon>
        <taxon>Rhabditida</taxon>
        <taxon>Rhabditina</taxon>
        <taxon>Rhabditomorpha</taxon>
        <taxon>Strongyloidea</taxon>
        <taxon>Ancylostomatidae</taxon>
        <taxon>Ancylostomatinae</taxon>
        <taxon>Ancylostoma</taxon>
    </lineage>
</organism>
<accession>A0A368GXL2</accession>
<comment type="caution">
    <text evidence="1">The sequence shown here is derived from an EMBL/GenBank/DDBJ whole genome shotgun (WGS) entry which is preliminary data.</text>
</comment>
<dbReference type="Proteomes" id="UP000252519">
    <property type="component" value="Unassembled WGS sequence"/>
</dbReference>
<sequence>MASQVRAAAQTELFLVFSEYTLAREAVLDNLIAALTNENTNKAKIRDVDVPSILEVYEEIGTQIGQMQKPALKHHVRFRELALNMVSRTDTLVIISRSAKH</sequence>
<dbReference type="OrthoDB" id="5863012at2759"/>
<reference evidence="1 2" key="1">
    <citation type="submission" date="2014-10" db="EMBL/GenBank/DDBJ databases">
        <title>Draft genome of the hookworm Ancylostoma caninum.</title>
        <authorList>
            <person name="Mitreva M."/>
        </authorList>
    </citation>
    <scope>NUCLEOTIDE SEQUENCE [LARGE SCALE GENOMIC DNA]</scope>
    <source>
        <strain evidence="1 2">Baltimore</strain>
    </source>
</reference>
<keyword evidence="2" id="KW-1185">Reference proteome</keyword>